<dbReference type="Proteomes" id="UP000681594">
    <property type="component" value="Unassembled WGS sequence"/>
</dbReference>
<dbReference type="EMBL" id="JAGIZB010000045">
    <property type="protein sequence ID" value="MBP0447618.1"/>
    <property type="molecule type" value="Genomic_DNA"/>
</dbReference>
<organism evidence="3 4">
    <name type="scientific">Pararoseomonas baculiformis</name>
    <dbReference type="NCBI Taxonomy" id="2820812"/>
    <lineage>
        <taxon>Bacteria</taxon>
        <taxon>Pseudomonadati</taxon>
        <taxon>Pseudomonadota</taxon>
        <taxon>Alphaproteobacteria</taxon>
        <taxon>Acetobacterales</taxon>
        <taxon>Acetobacteraceae</taxon>
        <taxon>Pararoseomonas</taxon>
    </lineage>
</organism>
<proteinExistence type="predicted"/>
<feature type="region of interest" description="Disordered" evidence="1">
    <location>
        <begin position="38"/>
        <end position="69"/>
    </location>
</feature>
<evidence type="ECO:0000256" key="1">
    <source>
        <dbReference type="SAM" id="MobiDB-lite"/>
    </source>
</evidence>
<evidence type="ECO:0000256" key="2">
    <source>
        <dbReference type="SAM" id="SignalP"/>
    </source>
</evidence>
<feature type="signal peptide" evidence="2">
    <location>
        <begin position="1"/>
        <end position="22"/>
    </location>
</feature>
<sequence>MTQPRGLLLLAALAALSGLLPACTQGYSPGATVPGVTPLNPVTGPISRGNPGTGRGQEIMPDDNRGASF</sequence>
<feature type="chain" id="PRO_5046149718" description="Lipoprotein" evidence="2">
    <location>
        <begin position="23"/>
        <end position="69"/>
    </location>
</feature>
<evidence type="ECO:0000313" key="3">
    <source>
        <dbReference type="EMBL" id="MBP0447618.1"/>
    </source>
</evidence>
<reference evidence="3 4" key="1">
    <citation type="submission" date="2021-03" db="EMBL/GenBank/DDBJ databases">
        <authorList>
            <person name="So Y."/>
        </authorList>
    </citation>
    <scope>NUCLEOTIDE SEQUENCE [LARGE SCALE GENOMIC DNA]</scope>
    <source>
        <strain evidence="3 4">SSH11</strain>
    </source>
</reference>
<keyword evidence="2" id="KW-0732">Signal</keyword>
<name>A0ABS4AKR8_9PROT</name>
<comment type="caution">
    <text evidence="3">The sequence shown here is derived from an EMBL/GenBank/DDBJ whole genome shotgun (WGS) entry which is preliminary data.</text>
</comment>
<gene>
    <name evidence="3" type="ORF">J8J14_22935</name>
</gene>
<dbReference type="RefSeq" id="WP_209381885.1">
    <property type="nucleotide sequence ID" value="NZ_JAGIZB010000045.1"/>
</dbReference>
<evidence type="ECO:0008006" key="5">
    <source>
        <dbReference type="Google" id="ProtNLM"/>
    </source>
</evidence>
<protein>
    <recommendedName>
        <fullName evidence="5">Lipoprotein</fullName>
    </recommendedName>
</protein>
<keyword evidence="4" id="KW-1185">Reference proteome</keyword>
<evidence type="ECO:0000313" key="4">
    <source>
        <dbReference type="Proteomes" id="UP000681594"/>
    </source>
</evidence>
<accession>A0ABS4AKR8</accession>